<dbReference type="GO" id="GO:0003700">
    <property type="term" value="F:DNA-binding transcription factor activity"/>
    <property type="evidence" value="ECO:0007669"/>
    <property type="project" value="TreeGrafter"/>
</dbReference>
<name>A0A1H3F451_9FIRM</name>
<evidence type="ECO:0000313" key="4">
    <source>
        <dbReference type="Proteomes" id="UP000183918"/>
    </source>
</evidence>
<organism evidence="3 4">
    <name type="scientific">Lachnobacterium bovis DSM 14045</name>
    <dbReference type="NCBI Taxonomy" id="1122142"/>
    <lineage>
        <taxon>Bacteria</taxon>
        <taxon>Bacillati</taxon>
        <taxon>Bacillota</taxon>
        <taxon>Clostridia</taxon>
        <taxon>Lachnospirales</taxon>
        <taxon>Lachnospiraceae</taxon>
        <taxon>Lachnobacterium</taxon>
    </lineage>
</organism>
<dbReference type="PANTHER" id="PTHR46797:SF2">
    <property type="entry name" value="TRANSCRIPTIONAL REGULATOR"/>
    <property type="match status" value="1"/>
</dbReference>
<evidence type="ECO:0000259" key="2">
    <source>
        <dbReference type="PROSITE" id="PS50943"/>
    </source>
</evidence>
<dbReference type="OrthoDB" id="9814553at2"/>
<accession>A0A1H3F451</accession>
<dbReference type="EMBL" id="FNPG01000004">
    <property type="protein sequence ID" value="SDX84964.1"/>
    <property type="molecule type" value="Genomic_DNA"/>
</dbReference>
<dbReference type="Gene3D" id="1.10.260.40">
    <property type="entry name" value="lambda repressor-like DNA-binding domains"/>
    <property type="match status" value="1"/>
</dbReference>
<keyword evidence="1" id="KW-0238">DNA-binding</keyword>
<dbReference type="Pfam" id="PF01381">
    <property type="entry name" value="HTH_3"/>
    <property type="match status" value="1"/>
</dbReference>
<dbReference type="PANTHER" id="PTHR46797">
    <property type="entry name" value="HTH-TYPE TRANSCRIPTIONAL REGULATOR"/>
    <property type="match status" value="1"/>
</dbReference>
<dbReference type="SMART" id="SM00530">
    <property type="entry name" value="HTH_XRE"/>
    <property type="match status" value="1"/>
</dbReference>
<dbReference type="STRING" id="1122142.SAMN02910414_00103"/>
<dbReference type="SUPFAM" id="SSF47413">
    <property type="entry name" value="lambda repressor-like DNA-binding domains"/>
    <property type="match status" value="1"/>
</dbReference>
<gene>
    <name evidence="3" type="ORF">SAMN02910414_00103</name>
</gene>
<evidence type="ECO:0000313" key="3">
    <source>
        <dbReference type="EMBL" id="SDX84964.1"/>
    </source>
</evidence>
<feature type="domain" description="HTH cro/C1-type" evidence="2">
    <location>
        <begin position="7"/>
        <end position="61"/>
    </location>
</feature>
<sequence length="179" mass="20458">MDIGKRMKELRVLYGLTQQELADRAELTKGFISQLERNQNTPSISTLLDIIQCLGTTPAEFFANDEPEQIVFKSQDYFKKTDDENNKIIEWLVPNAQKDIMEPVRLTLKPGGRSEIYLPHSGEEFGYVLKGTIKLIYGRRSITVKSGESFYFNSSKKHHVENISSKNAVILWITTPPSF</sequence>
<reference evidence="3 4" key="1">
    <citation type="submission" date="2016-10" db="EMBL/GenBank/DDBJ databases">
        <authorList>
            <person name="de Groot N.N."/>
        </authorList>
    </citation>
    <scope>NUCLEOTIDE SEQUENCE [LARGE SCALE GENOMIC DNA]</scope>
    <source>
        <strain evidence="3 4">DSM 14045</strain>
    </source>
</reference>
<dbReference type="AlphaFoldDB" id="A0A1H3F451"/>
<protein>
    <submittedName>
        <fullName evidence="3">Transcriptional regulator, XRE family with cupin sensor</fullName>
    </submittedName>
</protein>
<dbReference type="GO" id="GO:0003677">
    <property type="term" value="F:DNA binding"/>
    <property type="evidence" value="ECO:0007669"/>
    <property type="project" value="UniProtKB-KW"/>
</dbReference>
<proteinExistence type="predicted"/>
<dbReference type="Gene3D" id="2.60.120.10">
    <property type="entry name" value="Jelly Rolls"/>
    <property type="match status" value="1"/>
</dbReference>
<dbReference type="GO" id="GO:0005829">
    <property type="term" value="C:cytosol"/>
    <property type="evidence" value="ECO:0007669"/>
    <property type="project" value="TreeGrafter"/>
</dbReference>
<dbReference type="eggNOG" id="COG1396">
    <property type="taxonomic scope" value="Bacteria"/>
</dbReference>
<dbReference type="PROSITE" id="PS50943">
    <property type="entry name" value="HTH_CROC1"/>
    <property type="match status" value="1"/>
</dbReference>
<dbReference type="CDD" id="cd00093">
    <property type="entry name" value="HTH_XRE"/>
    <property type="match status" value="1"/>
</dbReference>
<dbReference type="Pfam" id="PF07883">
    <property type="entry name" value="Cupin_2"/>
    <property type="match status" value="1"/>
</dbReference>
<dbReference type="CDD" id="cd02209">
    <property type="entry name" value="cupin_XRE_C"/>
    <property type="match status" value="1"/>
</dbReference>
<evidence type="ECO:0000256" key="1">
    <source>
        <dbReference type="ARBA" id="ARBA00023125"/>
    </source>
</evidence>
<keyword evidence="4" id="KW-1185">Reference proteome</keyword>
<dbReference type="InterPro" id="IPR011051">
    <property type="entry name" value="RmlC_Cupin_sf"/>
</dbReference>
<dbReference type="SUPFAM" id="SSF51182">
    <property type="entry name" value="RmlC-like cupins"/>
    <property type="match status" value="1"/>
</dbReference>
<dbReference type="InterPro" id="IPR010982">
    <property type="entry name" value="Lambda_DNA-bd_dom_sf"/>
</dbReference>
<dbReference type="Proteomes" id="UP000183918">
    <property type="component" value="Unassembled WGS sequence"/>
</dbReference>
<dbReference type="InterPro" id="IPR014710">
    <property type="entry name" value="RmlC-like_jellyroll"/>
</dbReference>
<dbReference type="InterPro" id="IPR013096">
    <property type="entry name" value="Cupin_2"/>
</dbReference>
<dbReference type="InterPro" id="IPR050807">
    <property type="entry name" value="TransReg_Diox_bact_type"/>
</dbReference>
<dbReference type="RefSeq" id="WP_074714965.1">
    <property type="nucleotide sequence ID" value="NZ_FNPG01000004.1"/>
</dbReference>
<dbReference type="InterPro" id="IPR001387">
    <property type="entry name" value="Cro/C1-type_HTH"/>
</dbReference>